<dbReference type="EC" id="4.1.1.48" evidence="1"/>
<proteinExistence type="predicted"/>
<dbReference type="GO" id="GO:0016853">
    <property type="term" value="F:isomerase activity"/>
    <property type="evidence" value="ECO:0007669"/>
    <property type="project" value="UniProtKB-KW"/>
</dbReference>
<dbReference type="Proteomes" id="UP000254762">
    <property type="component" value="Unassembled WGS sequence"/>
</dbReference>
<sequence length="39" mass="4105">MTSSIANSAAVAHSLKMGVLTEVSNDAERERAMALGAKW</sequence>
<dbReference type="GO" id="GO:0004425">
    <property type="term" value="F:indole-3-glycerol-phosphate synthase activity"/>
    <property type="evidence" value="ECO:0007669"/>
    <property type="project" value="UniProtKB-EC"/>
</dbReference>
<keyword evidence="1" id="KW-0456">Lyase</keyword>
<name>A0A379SU28_SALER</name>
<accession>A0A379SU28</accession>
<dbReference type="EMBL" id="UGXD01000002">
    <property type="protein sequence ID" value="SUG33103.1"/>
    <property type="molecule type" value="Genomic_DNA"/>
</dbReference>
<organism evidence="1 2">
    <name type="scientific">Salmonella enterica subsp. arizonae</name>
    <dbReference type="NCBI Taxonomy" id="59203"/>
    <lineage>
        <taxon>Bacteria</taxon>
        <taxon>Pseudomonadati</taxon>
        <taxon>Pseudomonadota</taxon>
        <taxon>Gammaproteobacteria</taxon>
        <taxon>Enterobacterales</taxon>
        <taxon>Enterobacteriaceae</taxon>
        <taxon>Salmonella</taxon>
    </lineage>
</organism>
<evidence type="ECO:0000313" key="1">
    <source>
        <dbReference type="EMBL" id="SUG33103.1"/>
    </source>
</evidence>
<evidence type="ECO:0000313" key="2">
    <source>
        <dbReference type="Proteomes" id="UP000254762"/>
    </source>
</evidence>
<dbReference type="AlphaFoldDB" id="A0A379SU28"/>
<gene>
    <name evidence="1" type="primary">trpC_2</name>
    <name evidence="1" type="ORF">NCTC7304_02570</name>
</gene>
<keyword evidence="1" id="KW-0413">Isomerase</keyword>
<reference evidence="1 2" key="1">
    <citation type="submission" date="2018-06" db="EMBL/GenBank/DDBJ databases">
        <authorList>
            <consortium name="Pathogen Informatics"/>
            <person name="Doyle S."/>
        </authorList>
    </citation>
    <scope>NUCLEOTIDE SEQUENCE [LARGE SCALE GENOMIC DNA]</scope>
    <source>
        <strain evidence="1 2">NCTC7304</strain>
    </source>
</reference>
<protein>
    <submittedName>
        <fullName evidence="1">Indole-3-glycerol phosphate synthase / Phosphoribosylanthranilate isomerase</fullName>
        <ecNumber evidence="1">4.1.1.48</ecNumber>
    </submittedName>
</protein>